<protein>
    <submittedName>
        <fullName evidence="3">ABC transporter substrate-binding protein</fullName>
    </submittedName>
</protein>
<dbReference type="PROSITE" id="PS51257">
    <property type="entry name" value="PROKAR_LIPOPROTEIN"/>
    <property type="match status" value="1"/>
</dbReference>
<organism evidence="3 4">
    <name type="scientific">Malikia granosa</name>
    <dbReference type="NCBI Taxonomy" id="263067"/>
    <lineage>
        <taxon>Bacteria</taxon>
        <taxon>Pseudomonadati</taxon>
        <taxon>Pseudomonadota</taxon>
        <taxon>Betaproteobacteria</taxon>
        <taxon>Burkholderiales</taxon>
        <taxon>Comamonadaceae</taxon>
        <taxon>Malikia</taxon>
    </lineage>
</organism>
<reference evidence="3 4" key="1">
    <citation type="submission" date="2018-03" db="EMBL/GenBank/DDBJ databases">
        <title>Comparative genomics illustrates the genes involved in a hyperalkaliphilic mechanisms of Serpentinomonas isolated from highly-alkaline calcium-rich serpentinized springs.</title>
        <authorList>
            <person name="Suzuki S."/>
            <person name="Ishii S."/>
            <person name="Walworth N."/>
            <person name="Bird L."/>
            <person name="Kuenen J.G."/>
            <person name="Nealson K.H."/>
        </authorList>
    </citation>
    <scope>NUCLEOTIDE SEQUENCE [LARGE SCALE GENOMIC DNA]</scope>
    <source>
        <strain evidence="3 4">P1</strain>
    </source>
</reference>
<keyword evidence="4" id="KW-1185">Reference proteome</keyword>
<comment type="caution">
    <text evidence="3">The sequence shown here is derived from an EMBL/GenBank/DDBJ whole genome shotgun (WGS) entry which is preliminary data.</text>
</comment>
<dbReference type="PIRSF" id="PIRSF017082">
    <property type="entry name" value="YflP"/>
    <property type="match status" value="1"/>
</dbReference>
<evidence type="ECO:0000313" key="4">
    <source>
        <dbReference type="Proteomes" id="UP000238589"/>
    </source>
</evidence>
<proteinExistence type="inferred from homology"/>
<dbReference type="RefSeq" id="WP_105749049.1">
    <property type="nucleotide sequence ID" value="NZ_PVLQ01000053.1"/>
</dbReference>
<dbReference type="CDD" id="cd13578">
    <property type="entry name" value="PBP2_Bug27"/>
    <property type="match status" value="1"/>
</dbReference>
<feature type="chain" id="PRO_5015436261" evidence="2">
    <location>
        <begin position="25"/>
        <end position="324"/>
    </location>
</feature>
<name>A0A2S9K2U6_9BURK</name>
<dbReference type="InterPro" id="IPR042100">
    <property type="entry name" value="Bug_dom1"/>
</dbReference>
<keyword evidence="2" id="KW-0732">Signal</keyword>
<accession>A0A2S9K2U6</accession>
<dbReference type="PANTHER" id="PTHR42928">
    <property type="entry name" value="TRICARBOXYLATE-BINDING PROTEIN"/>
    <property type="match status" value="1"/>
</dbReference>
<dbReference type="Gene3D" id="3.40.190.10">
    <property type="entry name" value="Periplasmic binding protein-like II"/>
    <property type="match status" value="1"/>
</dbReference>
<dbReference type="InterPro" id="IPR005064">
    <property type="entry name" value="BUG"/>
</dbReference>
<gene>
    <name evidence="3" type="ORF">C6P64_13290</name>
</gene>
<dbReference type="Gene3D" id="3.40.190.150">
    <property type="entry name" value="Bordetella uptake gene, domain 1"/>
    <property type="match status" value="1"/>
</dbReference>
<feature type="signal peptide" evidence="2">
    <location>
        <begin position="1"/>
        <end position="24"/>
    </location>
</feature>
<dbReference type="OrthoDB" id="8678477at2"/>
<dbReference type="SUPFAM" id="SSF53850">
    <property type="entry name" value="Periplasmic binding protein-like II"/>
    <property type="match status" value="1"/>
</dbReference>
<dbReference type="Proteomes" id="UP000238589">
    <property type="component" value="Unassembled WGS sequence"/>
</dbReference>
<dbReference type="Pfam" id="PF03401">
    <property type="entry name" value="TctC"/>
    <property type="match status" value="1"/>
</dbReference>
<sequence length="324" mass="34301">MRTRRSLLIAGALLASSCLGVAQADNYPSKPVRWVVAYAAGGGSDALARAIGTQLSTQLGQPVLIDNKPGGATVIASENVAKSPGDGYTVFTADNGTLVFNTALFKKLSYDPQKDFTSIGMMARFPLLLAVNPNAGYVDAKALLAAAKASPGKLSFATPGVGSPHHLAMEMLKARNNLDLVHVAYRGAAPAIQDVVGGQLPLMVVDSAAGMQMMKAGKLKPLATFSKSRLASMPDVPTLMELGYTDIEAVAWQGLVVPSSTPKNIVAKLSTELQKAIQSDPVRTQFATMGIEATPSDPIAMQKHWAQEGQFWPRLIRDRNISLD</sequence>
<evidence type="ECO:0000256" key="1">
    <source>
        <dbReference type="ARBA" id="ARBA00006987"/>
    </source>
</evidence>
<dbReference type="EMBL" id="PVLQ01000053">
    <property type="protein sequence ID" value="PRD64695.1"/>
    <property type="molecule type" value="Genomic_DNA"/>
</dbReference>
<comment type="similarity">
    <text evidence="1">Belongs to the UPF0065 (bug) family.</text>
</comment>
<dbReference type="PANTHER" id="PTHR42928:SF5">
    <property type="entry name" value="BLR1237 PROTEIN"/>
    <property type="match status" value="1"/>
</dbReference>
<evidence type="ECO:0000313" key="3">
    <source>
        <dbReference type="EMBL" id="PRD64695.1"/>
    </source>
</evidence>
<dbReference type="AlphaFoldDB" id="A0A2S9K2U6"/>
<evidence type="ECO:0000256" key="2">
    <source>
        <dbReference type="SAM" id="SignalP"/>
    </source>
</evidence>